<gene>
    <name evidence="1" type="ORF">AR1Y2_3302</name>
</gene>
<reference evidence="1 2" key="1">
    <citation type="submission" date="2019-05" db="EMBL/GenBank/DDBJ databases">
        <title>Complete genome sequencing of Anaerostipes rhamnosivorans.</title>
        <authorList>
            <person name="Bui T.P.N."/>
            <person name="de Vos W.M."/>
        </authorList>
    </citation>
    <scope>NUCLEOTIDE SEQUENCE [LARGE SCALE GENOMIC DNA]</scope>
    <source>
        <strain evidence="1 2">1y2</strain>
    </source>
</reference>
<organism evidence="1 2">
    <name type="scientific">Anaerostipes rhamnosivorans</name>
    <dbReference type="NCBI Taxonomy" id="1229621"/>
    <lineage>
        <taxon>Bacteria</taxon>
        <taxon>Bacillati</taxon>
        <taxon>Bacillota</taxon>
        <taxon>Clostridia</taxon>
        <taxon>Lachnospirales</taxon>
        <taxon>Lachnospiraceae</taxon>
        <taxon>Anaerostipes</taxon>
    </lineage>
</organism>
<dbReference type="Proteomes" id="UP000298653">
    <property type="component" value="Chromosome"/>
</dbReference>
<protein>
    <submittedName>
        <fullName evidence="1">Uncharacterized protein</fullName>
    </submittedName>
</protein>
<dbReference type="AlphaFoldDB" id="A0A4P8IH50"/>
<evidence type="ECO:0000313" key="1">
    <source>
        <dbReference type="EMBL" id="QCP36756.1"/>
    </source>
</evidence>
<dbReference type="EMBL" id="CP040058">
    <property type="protein sequence ID" value="QCP36756.1"/>
    <property type="molecule type" value="Genomic_DNA"/>
</dbReference>
<sequence length="37" mass="3930">MQSTAVSFKISSGDRLSKRIGCTSSPYFVTRLPGGPP</sequence>
<accession>A0A4P8IH50</accession>
<dbReference type="KEGG" id="arf:AR1Y2_3302"/>
<keyword evidence="2" id="KW-1185">Reference proteome</keyword>
<evidence type="ECO:0000313" key="2">
    <source>
        <dbReference type="Proteomes" id="UP000298653"/>
    </source>
</evidence>
<proteinExistence type="predicted"/>
<name>A0A4P8IH50_9FIRM</name>